<gene>
    <name evidence="12" type="ORF">CGXH109_LOCUS6</name>
</gene>
<dbReference type="Pfam" id="PF23114">
    <property type="entry name" value="NAD-bd_HRPKS_sdrA"/>
    <property type="match status" value="1"/>
</dbReference>
<dbReference type="Pfam" id="PF00109">
    <property type="entry name" value="ketoacyl-synt"/>
    <property type="match status" value="1"/>
</dbReference>
<dbReference type="Pfam" id="PF21089">
    <property type="entry name" value="PKS_DH_N"/>
    <property type="match status" value="1"/>
</dbReference>
<dbReference type="Gene3D" id="3.40.47.10">
    <property type="match status" value="1"/>
</dbReference>
<dbReference type="InterPro" id="IPR006162">
    <property type="entry name" value="Ppantetheine_attach_site"/>
</dbReference>
<dbReference type="InterPro" id="IPR014030">
    <property type="entry name" value="Ketoacyl_synth_N"/>
</dbReference>
<feature type="active site" description="Proton donor; for dehydratase activity" evidence="7">
    <location>
        <position position="1302"/>
    </location>
</feature>
<evidence type="ECO:0000256" key="6">
    <source>
        <dbReference type="ARBA" id="ARBA00023268"/>
    </source>
</evidence>
<dbReference type="Pfam" id="PF08659">
    <property type="entry name" value="KR"/>
    <property type="match status" value="1"/>
</dbReference>
<evidence type="ECO:0000256" key="4">
    <source>
        <dbReference type="ARBA" id="ARBA00022679"/>
    </source>
</evidence>
<dbReference type="SUPFAM" id="SSF55048">
    <property type="entry name" value="Probable ACP-binding domain of malonyl-CoA ACP transacylase"/>
    <property type="match status" value="1"/>
</dbReference>
<evidence type="ECO:0000256" key="3">
    <source>
        <dbReference type="ARBA" id="ARBA00022603"/>
    </source>
</evidence>
<dbReference type="InterPro" id="IPR001227">
    <property type="entry name" value="Ac_transferase_dom_sf"/>
</dbReference>
<dbReference type="PANTHER" id="PTHR43775">
    <property type="entry name" value="FATTY ACID SYNTHASE"/>
    <property type="match status" value="1"/>
</dbReference>
<proteinExistence type="predicted"/>
<feature type="region of interest" description="N-terminal hotdog fold" evidence="7">
    <location>
        <begin position="1034"/>
        <end position="1203"/>
    </location>
</feature>
<dbReference type="PANTHER" id="PTHR43775:SF20">
    <property type="entry name" value="HYBRID PKS-NRPS SYNTHETASE APDA"/>
    <property type="match status" value="1"/>
</dbReference>
<dbReference type="InterPro" id="IPR036736">
    <property type="entry name" value="ACP-like_sf"/>
</dbReference>
<dbReference type="InterPro" id="IPR020806">
    <property type="entry name" value="PKS_PP-bd"/>
</dbReference>
<feature type="region of interest" description="C-terminal hotdog fold" evidence="7">
    <location>
        <begin position="1220"/>
        <end position="1394"/>
    </location>
</feature>
<keyword evidence="5" id="KW-0560">Oxidoreductase</keyword>
<protein>
    <recommendedName>
        <fullName evidence="14">Beta-ketoacyl synthase domain-containing protein</fullName>
    </recommendedName>
</protein>
<dbReference type="Gene3D" id="3.40.366.10">
    <property type="entry name" value="Malonyl-Coenzyme A Acyl Carrier Protein, domain 2"/>
    <property type="match status" value="1"/>
</dbReference>
<dbReference type="InterPro" id="IPR049552">
    <property type="entry name" value="PKS_DH_N"/>
</dbReference>
<evidence type="ECO:0000259" key="10">
    <source>
        <dbReference type="PROSITE" id="PS52004"/>
    </source>
</evidence>
<dbReference type="SMART" id="SM00823">
    <property type="entry name" value="PKS_PP"/>
    <property type="match status" value="1"/>
</dbReference>
<feature type="domain" description="Ketosynthase family 3 (KS3)" evidence="10">
    <location>
        <begin position="35"/>
        <end position="496"/>
    </location>
</feature>
<dbReference type="Pfam" id="PF16197">
    <property type="entry name" value="KAsynt_C_assoc"/>
    <property type="match status" value="1"/>
</dbReference>
<dbReference type="Pfam" id="PF00698">
    <property type="entry name" value="Acyl_transf_1"/>
    <property type="match status" value="1"/>
</dbReference>
<dbReference type="InterPro" id="IPR018201">
    <property type="entry name" value="Ketoacyl_synth_AS"/>
</dbReference>
<feature type="active site" description="Proton acceptor; for dehydratase activity" evidence="7">
    <location>
        <position position="1069"/>
    </location>
</feature>
<evidence type="ECO:0000313" key="13">
    <source>
        <dbReference type="Proteomes" id="UP001152533"/>
    </source>
</evidence>
<dbReference type="Gene3D" id="1.10.1200.10">
    <property type="entry name" value="ACP-like"/>
    <property type="match status" value="1"/>
</dbReference>
<dbReference type="InterPro" id="IPR032821">
    <property type="entry name" value="PKS_assoc"/>
</dbReference>
<dbReference type="SMART" id="SM00822">
    <property type="entry name" value="PKS_KR"/>
    <property type="match status" value="1"/>
</dbReference>
<dbReference type="CDD" id="cd02440">
    <property type="entry name" value="AdoMet_MTases"/>
    <property type="match status" value="1"/>
</dbReference>
<dbReference type="Gene3D" id="3.40.50.720">
    <property type="entry name" value="NAD(P)-binding Rossmann-like Domain"/>
    <property type="match status" value="2"/>
</dbReference>
<dbReference type="InterPro" id="IPR016039">
    <property type="entry name" value="Thiolase-like"/>
</dbReference>
<dbReference type="GO" id="GO:0030639">
    <property type="term" value="P:polyketide biosynthetic process"/>
    <property type="evidence" value="ECO:0007669"/>
    <property type="project" value="UniProtKB-ARBA"/>
</dbReference>
<dbReference type="PROSITE" id="PS52004">
    <property type="entry name" value="KS3_2"/>
    <property type="match status" value="1"/>
</dbReference>
<dbReference type="GO" id="GO:0031177">
    <property type="term" value="F:phosphopantetheine binding"/>
    <property type="evidence" value="ECO:0007669"/>
    <property type="project" value="InterPro"/>
</dbReference>
<organism evidence="12 13">
    <name type="scientific">Colletotrichum noveboracense</name>
    <dbReference type="NCBI Taxonomy" id="2664923"/>
    <lineage>
        <taxon>Eukaryota</taxon>
        <taxon>Fungi</taxon>
        <taxon>Dikarya</taxon>
        <taxon>Ascomycota</taxon>
        <taxon>Pezizomycotina</taxon>
        <taxon>Sordariomycetes</taxon>
        <taxon>Hypocreomycetidae</taxon>
        <taxon>Glomerellales</taxon>
        <taxon>Glomerellaceae</taxon>
        <taxon>Colletotrichum</taxon>
        <taxon>Colletotrichum gloeosporioides species complex</taxon>
    </lineage>
</organism>
<keyword evidence="6" id="KW-0511">Multifunctional enzyme</keyword>
<dbReference type="SMART" id="SM00827">
    <property type="entry name" value="PKS_AT"/>
    <property type="match status" value="1"/>
</dbReference>
<evidence type="ECO:0000313" key="12">
    <source>
        <dbReference type="EMBL" id="CAI0640987.1"/>
    </source>
</evidence>
<dbReference type="SUPFAM" id="SSF53335">
    <property type="entry name" value="S-adenosyl-L-methionine-dependent methyltransferases"/>
    <property type="match status" value="1"/>
</dbReference>
<feature type="region of interest" description="Disordered" evidence="8">
    <location>
        <begin position="1"/>
        <end position="31"/>
    </location>
</feature>
<dbReference type="PROSITE" id="PS52019">
    <property type="entry name" value="PKS_MFAS_DH"/>
    <property type="match status" value="1"/>
</dbReference>
<dbReference type="GO" id="GO:0032259">
    <property type="term" value="P:methylation"/>
    <property type="evidence" value="ECO:0007669"/>
    <property type="project" value="UniProtKB-KW"/>
</dbReference>
<evidence type="ECO:0000256" key="5">
    <source>
        <dbReference type="ARBA" id="ARBA00023002"/>
    </source>
</evidence>
<comment type="caution">
    <text evidence="12">The sequence shown here is derived from an EMBL/GenBank/DDBJ whole genome shotgun (WGS) entry which is preliminary data.</text>
</comment>
<dbReference type="SMART" id="SM00825">
    <property type="entry name" value="PKS_KS"/>
    <property type="match status" value="1"/>
</dbReference>
<dbReference type="InterPro" id="IPR013968">
    <property type="entry name" value="PKS_KR"/>
</dbReference>
<evidence type="ECO:0000256" key="1">
    <source>
        <dbReference type="ARBA" id="ARBA00022450"/>
    </source>
</evidence>
<dbReference type="SUPFAM" id="SSF52151">
    <property type="entry name" value="FabD/lysophospholipase-like"/>
    <property type="match status" value="1"/>
</dbReference>
<keyword evidence="13" id="KW-1185">Reference proteome</keyword>
<dbReference type="GO" id="GO:0016491">
    <property type="term" value="F:oxidoreductase activity"/>
    <property type="evidence" value="ECO:0007669"/>
    <property type="project" value="UniProtKB-KW"/>
</dbReference>
<dbReference type="GO" id="GO:0008168">
    <property type="term" value="F:methyltransferase activity"/>
    <property type="evidence" value="ECO:0007669"/>
    <property type="project" value="UniProtKB-KW"/>
</dbReference>
<accession>A0A9W4RHI3</accession>
<dbReference type="InterPro" id="IPR029063">
    <property type="entry name" value="SAM-dependent_MTases_sf"/>
</dbReference>
<evidence type="ECO:0000256" key="7">
    <source>
        <dbReference type="PROSITE-ProRule" id="PRU01363"/>
    </source>
</evidence>
<dbReference type="CDD" id="cd00833">
    <property type="entry name" value="PKS"/>
    <property type="match status" value="1"/>
</dbReference>
<dbReference type="PROSITE" id="PS00012">
    <property type="entry name" value="PHOSPHOPANTETHEINE"/>
    <property type="match status" value="1"/>
</dbReference>
<dbReference type="GO" id="GO:0004312">
    <property type="term" value="F:fatty acid synthase activity"/>
    <property type="evidence" value="ECO:0007669"/>
    <property type="project" value="TreeGrafter"/>
</dbReference>
<dbReference type="InterPro" id="IPR013217">
    <property type="entry name" value="Methyltransf_12"/>
</dbReference>
<feature type="compositionally biased region" description="Polar residues" evidence="8">
    <location>
        <begin position="1"/>
        <end position="10"/>
    </location>
</feature>
<name>A0A9W4RHI3_9PEZI</name>
<evidence type="ECO:0000259" key="11">
    <source>
        <dbReference type="PROSITE" id="PS52019"/>
    </source>
</evidence>
<dbReference type="EMBL" id="CAMGZC010000001">
    <property type="protein sequence ID" value="CAI0640987.1"/>
    <property type="molecule type" value="Genomic_DNA"/>
</dbReference>
<dbReference type="InterPro" id="IPR016036">
    <property type="entry name" value="Malonyl_transacylase_ACP-bd"/>
</dbReference>
<dbReference type="PROSITE" id="PS50075">
    <property type="entry name" value="CARRIER"/>
    <property type="match status" value="1"/>
</dbReference>
<dbReference type="Gene3D" id="3.10.129.110">
    <property type="entry name" value="Polyketide synthase dehydratase"/>
    <property type="match status" value="1"/>
</dbReference>
<feature type="domain" description="Carrier" evidence="9">
    <location>
        <begin position="2683"/>
        <end position="2764"/>
    </location>
</feature>
<dbReference type="SUPFAM" id="SSF53901">
    <property type="entry name" value="Thiolase-like"/>
    <property type="match status" value="1"/>
</dbReference>
<dbReference type="InterPro" id="IPR014043">
    <property type="entry name" value="Acyl_transferase_dom"/>
</dbReference>
<dbReference type="Gene3D" id="3.30.70.3290">
    <property type="match status" value="1"/>
</dbReference>
<keyword evidence="2" id="KW-0597">Phosphoprotein</keyword>
<dbReference type="Pfam" id="PF23297">
    <property type="entry name" value="ACP_SdgA_C"/>
    <property type="match status" value="1"/>
</dbReference>
<feature type="compositionally biased region" description="Basic and acidic residues" evidence="8">
    <location>
        <begin position="11"/>
        <end position="20"/>
    </location>
</feature>
<dbReference type="InterPro" id="IPR020841">
    <property type="entry name" value="PKS_Beta-ketoAc_synthase_dom"/>
</dbReference>
<dbReference type="InterPro" id="IPR036291">
    <property type="entry name" value="NAD(P)-bd_dom_sf"/>
</dbReference>
<dbReference type="InterPro" id="IPR009081">
    <property type="entry name" value="PP-bd_ACP"/>
</dbReference>
<dbReference type="InterPro" id="IPR056501">
    <property type="entry name" value="NAD-bd_HRPKS_sdrA"/>
</dbReference>
<dbReference type="InterPro" id="IPR014031">
    <property type="entry name" value="Ketoacyl_synth_C"/>
</dbReference>
<dbReference type="InterPro" id="IPR042104">
    <property type="entry name" value="PKS_dehydratase_sf"/>
</dbReference>
<dbReference type="Proteomes" id="UP001152533">
    <property type="component" value="Unassembled WGS sequence"/>
</dbReference>
<dbReference type="InterPro" id="IPR049900">
    <property type="entry name" value="PKS_mFAS_DH"/>
</dbReference>
<sequence length="2764" mass="302425">MFTPHSMSGTSEHETNKMHDGSQFPVHDMNGDKRQDSIAIVGIGCRLPGNVSSPSQLWDLLSEPVDLSAPIPPSRFSASGFYHEDAAHHGTTNTQRSYFLDDQDIQSFDAAFFNIGPREAEAMDPQACNNLASEMCSSQTLRHRLLLEVVYEGLEDAGIPLQATSGSSTAAYVGLMSTDWQDLQLRDIDGAPRYLVTGGARSIASNRLSYFFNWHGPSETIDTACSSSLVALHHAVHALRSGEASMAVAAGTNLLLAPDMYVMTSNLNMLSPTGKCQMWSSAADGYSRGEGVACVILKTVPQALQDGDRIYAVVRETGVNQDGRTSGITMPSSTAQTDLIRETYAKAGLDLRKAEDRCQFFEAHGTGTPAGDPIEAQAIWDAFFTPPTNQSAPLEQLYVGSVKTVIGHLEGCAGLAGVIKACLGLHQGFIPSNLHLGTPNPKIAPMLGPGKLLVPTEHLPWPEPVKSTDPAIQIPRRASVNSFGFGGTNAHAILESFDAIASKGTVHKAPKTPKQPPVNIAISAAKEPSLASLVSRYADYLEAHPDVNLDSLAWTTQKRRTRLEYGISFTGSSRSILVKQMRTSVKAYHDGSHIGVSSTTWNSGSEGPEILGVFTGQGAQWATMGAKLLDACPAFAQSIARLENALLDTMAVEEELSGSSKWSLSTELRAPIGESRIAEAEFAQPLSTAVQVALVDTLRSVGVNFSAVIGHSSGELAAAYTVGCISAADAIRMAYYRGRFSKLARSPHDTDGGQGGKGGMLAAGISWDDAQVLCSDNQLGFRDHVCVAANNAPRSVTLSGDLHKLREMQTLLRDRNVPVQMLRVDKAYHSPHMRVSGDAYREALSRCRLDGPQPTSNRPTCVWISSVHTDWEPISNANLHNLPQSLNSAQYWVENMLAPVRFRDALERLAKLKKVRAGLEVGPHPALRRQVVDTLTVSSGELAYRGTLARGVDERDSLSSVHGFLWERGIHIDFDATSVSSNKSQVPLAGLPTMAWLHDRVYWRESARLSQLLRREPSSALIGHCIDQGLRYDSSYTGAVRKSAESVRLGEWRWRQIIRVNEIPWLRGHKVQGQIVFPAAGYCVMAMDATSDLIKILCHDSSTQTSSDLELDVIELQDVEFGRAVMLSEKNTEGIDILIRLHDIVLDGIKDASQTKSTVLKHSSTIQASFSIQAQLPAVGEPARLNEPYVACHGHLVANLRLPSSSVFTSGMPPYHDDPVHLHTISTTSIYDSYKVVGLEYTAPFQVDSLRRCLGRAKSTVRHANVTLTNAGPHDQRIGEARGEHTPKTKEASSCFPVAALDNAFQTSLAAFASPGDGRLLAPYLPRTIGRLRVQLSAYRAFMDNESEFLFDATIKGRSVREELRRVSEGNTLASWTATVEGLAFDPPPGVGPRPSNNQHQYRMIFQVEDLRCVNLVPSHGSYQEGIFCEEIWAPDPDDALRDFQLESDTLGDLEGLETVEELAHDYMCNVYESFTMAEAFDETRTPWFIRRFWEWLHHRLEGPGGGPHSNYVNPWASDPARRSSLMRRVDRIKHRVEVQILEAVAANILRVMRQEDGPTILEVLFRNDMLARLYVEPAMYARANRYLGRVASLIAHRFPRCDILEVGAGTGGATQAMFTGLGGAYGSYTFTDISSGFFPQAKIKFADEVRRMVFKTLDIETDVVDQALTPATYDIIVASNVLHATRDIEASLKNVRKLLKPGGFLLLLEVTSVDKVLVPYLMGAVPGWWYFEDRWRKDTFSPLLTTEKWHEVLQASGFQTGTEHIFRDMEHPEDHLSSVMVARATDEDWMAFRKCVPTSTTEFSTNSLVIVKGKEENAISHGMALELETRILGVCGDRVTVTIVDGLQTAAASSLLPSSMVIVLSDIESPLLGSPTSADWEALKIVFSGTSHDIFWVTSGRVHGRDPNQNMIVGLGRCARYENPGLRLRFIDVDDCTSSDAIQLISRIVWQAGFLSSKDASDVDLRNVSWTNSAEFEMAIECGRLLLPRLVPLDISNQHYLVRRDGVVHDEEPNDSCLTVLGAVENFLTYHPDAVSSSRPVPESDGSLAQLTPPLSTERECFPAASSSYRLSLTHSRCVQFCSTGDDQFYVSLGQPNVTALGDPEKSIILTPRRPKKHLHSSEYALKIPLRYEGLEPFTLIDQDVVFLSVLRDTIAARTLCQLAVEAFPASAAIMIVEPNYAFEVAISELAQEHDMRLYVVTTRETMARVLPGRCGNASYIHPCVSTQRLRSLLRRHTSGIYVDWTSIRDPNVASGVNSDKPHFLLPNGWFEILEAQPVVGNLPRLKSKPAIGTMLTDMNSDQPYSIVDQSISLASRIVQLHLQTSSDDICQLKAPKRVAFSDATIDLLAKDPQILDWSLAGGDESPIGQLSNALLPNPACLFSPKKTYLFAGITSDLGLSVAKWMVQNGARSVALTSRAPNIPKVWLEEMKSLGATDVRSFSMDVTDANSVKDVCDRIQDSMYPVAGVVFGAMILNDNLLENMSFQTLQATMAPKVRGTYLVEQYYHDTDLDFFIFMSSMSAIVGIRGQSNYCAGNMYGRAVVADRRARGLAASTVDLSTVFGVGYFANAGASSLQTVHANLRGFNTLAIGEGDVLDAFHEAILRGPPNASATGDVIVGLGSETAVAIDQPPVSAAWHKDPRFGHFTARAGQKFDDRAAGGSAGGTSDMAKNVREKLSKTTTDEERLATLSSCFSAQIQDTMQLSSSSLRADVPLMDLGIDSLVAVDLRAWFFKELEVTVPVLSILNGESVRDLCKVVLSQV</sequence>
<dbReference type="Pfam" id="PF02801">
    <property type="entry name" value="Ketoacyl-synt_C"/>
    <property type="match status" value="1"/>
</dbReference>
<evidence type="ECO:0008006" key="14">
    <source>
        <dbReference type="Google" id="ProtNLM"/>
    </source>
</evidence>
<keyword evidence="4" id="KW-0808">Transferase</keyword>
<evidence type="ECO:0000259" key="9">
    <source>
        <dbReference type="PROSITE" id="PS50075"/>
    </source>
</evidence>
<keyword evidence="1" id="KW-0596">Phosphopantetheine</keyword>
<dbReference type="PROSITE" id="PS00606">
    <property type="entry name" value="KS3_1"/>
    <property type="match status" value="1"/>
</dbReference>
<dbReference type="InterPro" id="IPR050091">
    <property type="entry name" value="PKS_NRPS_Biosynth_Enz"/>
</dbReference>
<dbReference type="Gene3D" id="3.40.50.150">
    <property type="entry name" value="Vaccinia Virus protein VP39"/>
    <property type="match status" value="1"/>
</dbReference>
<dbReference type="Pfam" id="PF08242">
    <property type="entry name" value="Methyltransf_12"/>
    <property type="match status" value="1"/>
</dbReference>
<reference evidence="12" key="1">
    <citation type="submission" date="2022-08" db="EMBL/GenBank/DDBJ databases">
        <authorList>
            <person name="Giroux E."/>
            <person name="Giroux E."/>
        </authorList>
    </citation>
    <scope>NUCLEOTIDE SEQUENCE</scope>
    <source>
        <strain evidence="12">H1091258</strain>
    </source>
</reference>
<feature type="domain" description="PKS/mFAS DH" evidence="11">
    <location>
        <begin position="1034"/>
        <end position="1394"/>
    </location>
</feature>
<dbReference type="GO" id="GO:0006633">
    <property type="term" value="P:fatty acid biosynthetic process"/>
    <property type="evidence" value="ECO:0007669"/>
    <property type="project" value="InterPro"/>
</dbReference>
<dbReference type="SUPFAM" id="SSF47336">
    <property type="entry name" value="ACP-like"/>
    <property type="match status" value="1"/>
</dbReference>
<dbReference type="InterPro" id="IPR057326">
    <property type="entry name" value="KR_dom"/>
</dbReference>
<dbReference type="InterPro" id="IPR016035">
    <property type="entry name" value="Acyl_Trfase/lysoPLipase"/>
</dbReference>
<dbReference type="SUPFAM" id="SSF51735">
    <property type="entry name" value="NAD(P)-binding Rossmann-fold domains"/>
    <property type="match status" value="2"/>
</dbReference>
<evidence type="ECO:0000256" key="8">
    <source>
        <dbReference type="SAM" id="MobiDB-lite"/>
    </source>
</evidence>
<dbReference type="GO" id="GO:0004315">
    <property type="term" value="F:3-oxoacyl-[acyl-carrier-protein] synthase activity"/>
    <property type="evidence" value="ECO:0007669"/>
    <property type="project" value="InterPro"/>
</dbReference>
<evidence type="ECO:0000256" key="2">
    <source>
        <dbReference type="ARBA" id="ARBA00022553"/>
    </source>
</evidence>
<keyword evidence="3" id="KW-0489">Methyltransferase</keyword>